<dbReference type="AlphaFoldDB" id="A0AAD9Q271"/>
<reference evidence="1" key="2">
    <citation type="journal article" date="2023" name="Science">
        <title>Genomic signatures of disease resistance in endangered staghorn corals.</title>
        <authorList>
            <person name="Vollmer S.V."/>
            <person name="Selwyn J.D."/>
            <person name="Despard B.A."/>
            <person name="Roesel C.L."/>
        </authorList>
    </citation>
    <scope>NUCLEOTIDE SEQUENCE</scope>
    <source>
        <strain evidence="1">K2</strain>
    </source>
</reference>
<protein>
    <submittedName>
        <fullName evidence="1">Pogo transposable element with KRAB domain</fullName>
    </submittedName>
</protein>
<evidence type="ECO:0000313" key="2">
    <source>
        <dbReference type="Proteomes" id="UP001249851"/>
    </source>
</evidence>
<reference evidence="1" key="1">
    <citation type="journal article" date="2023" name="G3 (Bethesda)">
        <title>Whole genome assembly and annotation of the endangered Caribbean coral Acropora cervicornis.</title>
        <authorList>
            <person name="Selwyn J.D."/>
            <person name="Vollmer S.V."/>
        </authorList>
    </citation>
    <scope>NUCLEOTIDE SEQUENCE</scope>
    <source>
        <strain evidence="1">K2</strain>
    </source>
</reference>
<accession>A0AAD9Q271</accession>
<dbReference type="Proteomes" id="UP001249851">
    <property type="component" value="Unassembled WGS sequence"/>
</dbReference>
<name>A0AAD9Q271_ACRCE</name>
<gene>
    <name evidence="1" type="ORF">P5673_025711</name>
</gene>
<organism evidence="1 2">
    <name type="scientific">Acropora cervicornis</name>
    <name type="common">Staghorn coral</name>
    <dbReference type="NCBI Taxonomy" id="6130"/>
    <lineage>
        <taxon>Eukaryota</taxon>
        <taxon>Metazoa</taxon>
        <taxon>Cnidaria</taxon>
        <taxon>Anthozoa</taxon>
        <taxon>Hexacorallia</taxon>
        <taxon>Scleractinia</taxon>
        <taxon>Astrocoeniina</taxon>
        <taxon>Acroporidae</taxon>
        <taxon>Acropora</taxon>
    </lineage>
</organism>
<evidence type="ECO:0000313" key="1">
    <source>
        <dbReference type="EMBL" id="KAK2552996.1"/>
    </source>
</evidence>
<sequence>MMHSVKEALYQINVDQVIVPGSCTKYVQAPDVSSIKPFKALVSEQYDDWMASGVQECTEAGNMRPPTRKTIVEWVLTARAHLHTEANTKSFKSCTLNLGVDGSQDSEIHCFKKGQPCAAGAEQLKAQLSVLDEPTFPNQFQAITNSGIEEAGNENALVLDEDLDVDIEL</sequence>
<comment type="caution">
    <text evidence="1">The sequence shown here is derived from an EMBL/GenBank/DDBJ whole genome shotgun (WGS) entry which is preliminary data.</text>
</comment>
<keyword evidence="2" id="KW-1185">Reference proteome</keyword>
<proteinExistence type="predicted"/>
<dbReference type="EMBL" id="JARQWQ010000081">
    <property type="protein sequence ID" value="KAK2552996.1"/>
    <property type="molecule type" value="Genomic_DNA"/>
</dbReference>